<dbReference type="AlphaFoldDB" id="A0A1X7V258"/>
<feature type="chain" id="PRO_5010873043" evidence="1">
    <location>
        <begin position="23"/>
        <end position="301"/>
    </location>
</feature>
<feature type="signal peptide" evidence="1">
    <location>
        <begin position="1"/>
        <end position="22"/>
    </location>
</feature>
<dbReference type="EnsemblMetazoa" id="XM_003385971.3">
    <property type="protein sequence ID" value="XP_003386019.1"/>
    <property type="gene ID" value="LOC100635942"/>
</dbReference>
<evidence type="ECO:0000313" key="2">
    <source>
        <dbReference type="EnsemblMetazoa" id="Aqu2.1.33879_001"/>
    </source>
</evidence>
<keyword evidence="3" id="KW-1185">Reference proteome</keyword>
<protein>
    <submittedName>
        <fullName evidence="2">Uncharacterized protein</fullName>
    </submittedName>
</protein>
<keyword evidence="1" id="KW-0732">Signal</keyword>
<evidence type="ECO:0000313" key="3">
    <source>
        <dbReference type="Proteomes" id="UP000007879"/>
    </source>
</evidence>
<dbReference type="KEGG" id="aqu:100635942"/>
<name>A0A1X7V258_AMPQE</name>
<proteinExistence type="predicted"/>
<reference evidence="3" key="1">
    <citation type="journal article" date="2010" name="Nature">
        <title>The Amphimedon queenslandica genome and the evolution of animal complexity.</title>
        <authorList>
            <person name="Srivastava M."/>
            <person name="Simakov O."/>
            <person name="Chapman J."/>
            <person name="Fahey B."/>
            <person name="Gauthier M.E."/>
            <person name="Mitros T."/>
            <person name="Richards G.S."/>
            <person name="Conaco C."/>
            <person name="Dacre M."/>
            <person name="Hellsten U."/>
            <person name="Larroux C."/>
            <person name="Putnam N.H."/>
            <person name="Stanke M."/>
            <person name="Adamska M."/>
            <person name="Darling A."/>
            <person name="Degnan S.M."/>
            <person name="Oakley T.H."/>
            <person name="Plachetzki D.C."/>
            <person name="Zhai Y."/>
            <person name="Adamski M."/>
            <person name="Calcino A."/>
            <person name="Cummins S.F."/>
            <person name="Goodstein D.M."/>
            <person name="Harris C."/>
            <person name="Jackson D.J."/>
            <person name="Leys S.P."/>
            <person name="Shu S."/>
            <person name="Woodcroft B.J."/>
            <person name="Vervoort M."/>
            <person name="Kosik K.S."/>
            <person name="Manning G."/>
            <person name="Degnan B.M."/>
            <person name="Rokhsar D.S."/>
        </authorList>
    </citation>
    <scope>NUCLEOTIDE SEQUENCE [LARGE SCALE GENOMIC DNA]</scope>
</reference>
<sequence length="301" mass="34515">MSIFLRVSSLLLLTRLFVGSSAQSLSGTGGTDNSLSVGYFQLPTYVFNVFPVTNVSAFVLFEEERVSRLNYGQLRHASITFQEYSDFIIQFRKIPTDVVKNEYTDYGFMESDLSANKEVLMIIRRNNRNHDLPQHHLIVFNKDNINADTSKVYIYNAMKNTVSSNQGLYFYGLYQRRNFDGSMSESMTQLAVNVQMNEGIDINIQPMTAIDIKAFYTSINTVLEFKNTEYVLKYDGFMIKNGGVRKYMICYGNYKEVNNDNDVTRPRLTVLNDDRSSGSGFKRSYTTIITIITIIIIVLHF</sequence>
<accession>A0A1X7V258</accession>
<organism evidence="2">
    <name type="scientific">Amphimedon queenslandica</name>
    <name type="common">Sponge</name>
    <dbReference type="NCBI Taxonomy" id="400682"/>
    <lineage>
        <taxon>Eukaryota</taxon>
        <taxon>Metazoa</taxon>
        <taxon>Porifera</taxon>
        <taxon>Demospongiae</taxon>
        <taxon>Heteroscleromorpha</taxon>
        <taxon>Haplosclerida</taxon>
        <taxon>Niphatidae</taxon>
        <taxon>Amphimedon</taxon>
    </lineage>
</organism>
<reference evidence="2" key="2">
    <citation type="submission" date="2017-05" db="UniProtKB">
        <authorList>
            <consortium name="EnsemblMetazoa"/>
        </authorList>
    </citation>
    <scope>IDENTIFICATION</scope>
</reference>
<dbReference type="InParanoid" id="A0A1X7V258"/>
<dbReference type="Proteomes" id="UP000007879">
    <property type="component" value="Unassembled WGS sequence"/>
</dbReference>
<gene>
    <name evidence="2" type="primary">100635942</name>
</gene>
<evidence type="ECO:0000256" key="1">
    <source>
        <dbReference type="SAM" id="SignalP"/>
    </source>
</evidence>
<dbReference type="EnsemblMetazoa" id="Aqu2.1.33879_001">
    <property type="protein sequence ID" value="Aqu2.1.33879_001"/>
    <property type="gene ID" value="Aqu2.1.33879"/>
</dbReference>